<name>A0A4R1HAJ0_9GAMM</name>
<evidence type="ECO:0000313" key="2">
    <source>
        <dbReference type="Proteomes" id="UP000295707"/>
    </source>
</evidence>
<protein>
    <recommendedName>
        <fullName evidence="3">Ig-like domain-containing protein</fullName>
    </recommendedName>
</protein>
<gene>
    <name evidence="1" type="ORF">DFR30_2242</name>
</gene>
<proteinExistence type="predicted"/>
<accession>A0A4R1HAJ0</accession>
<dbReference type="OrthoDB" id="8481600at2"/>
<dbReference type="InterPro" id="IPR013783">
    <property type="entry name" value="Ig-like_fold"/>
</dbReference>
<sequence>MLFNWVENNERGVYASRGRENGYNWDPDVRVQGNNLLNNARYNYETGIFSNTGRFLAADDNWWGTTVDSEVQAGIYDDVDGPSSLPTLIYIPFATAFIPLPPELTTASTLTNLANYPVAGVSTPNAGIRLFVDGVQQAVLVADAAGRFSGSVTLAEGANRITARSYRAIRESTDSNAIDVTMDATPPVLTLTSPVDGTLTNRVEQIFTGSVNETVTLTVNGQPVNVAADNSFTTGPVILAEGPNTVGLVATDLAGNTTTLTVGITLDATPPADPDIQLVTFGTPSSGNVPVTGAAGSVEAGSMINLVNARTGEVVSVTANSDGSFSANIAAGSGDTLSIVAEDDLGNQAAWASSAIAGVPPALSLTNIQPTDTSTINDDVVNLTGNWAGPANTGIAVNGQVAAVYGDQFVVNNLPLLPGANNIDITATAPDGASLTQTISLTGSAGLPFEMNLTPDSGIAPLVVSLAVTNSSGANLQSLQVDFENDGSFDFTTLDVPQGTLQIPNTYFTAGLYTGKVSIVDSVGDAYDLFFIVVAEDPFAADSRRRSAYNAMLGRLRAGDISGAVDMFESSMRAKYLEAFNVLSANITTLPDRLGTVRSNRFGSSYAELLVTRDEVRGTRAYKVILVRGADGVWRIQSM</sequence>
<dbReference type="AlphaFoldDB" id="A0A4R1HAJ0"/>
<keyword evidence="2" id="KW-1185">Reference proteome</keyword>
<dbReference type="Proteomes" id="UP000295707">
    <property type="component" value="Unassembled WGS sequence"/>
</dbReference>
<reference evidence="1 2" key="1">
    <citation type="submission" date="2019-03" db="EMBL/GenBank/DDBJ databases">
        <title>Genomic Encyclopedia of Type Strains, Phase IV (KMG-IV): sequencing the most valuable type-strain genomes for metagenomic binning, comparative biology and taxonomic classification.</title>
        <authorList>
            <person name="Goeker M."/>
        </authorList>
    </citation>
    <scope>NUCLEOTIDE SEQUENCE [LARGE SCALE GENOMIC DNA]</scope>
    <source>
        <strain evidence="1 2">DSM 19610</strain>
    </source>
</reference>
<comment type="caution">
    <text evidence="1">The sequence shown here is derived from an EMBL/GenBank/DDBJ whole genome shotgun (WGS) entry which is preliminary data.</text>
</comment>
<evidence type="ECO:0008006" key="3">
    <source>
        <dbReference type="Google" id="ProtNLM"/>
    </source>
</evidence>
<dbReference type="Gene3D" id="2.60.40.10">
    <property type="entry name" value="Immunoglobulins"/>
    <property type="match status" value="3"/>
</dbReference>
<evidence type="ECO:0000313" key="1">
    <source>
        <dbReference type="EMBL" id="TCK18954.1"/>
    </source>
</evidence>
<organism evidence="1 2">
    <name type="scientific">Thiogranum longum</name>
    <dbReference type="NCBI Taxonomy" id="1537524"/>
    <lineage>
        <taxon>Bacteria</taxon>
        <taxon>Pseudomonadati</taxon>
        <taxon>Pseudomonadota</taxon>
        <taxon>Gammaproteobacteria</taxon>
        <taxon>Chromatiales</taxon>
        <taxon>Ectothiorhodospiraceae</taxon>
        <taxon>Thiogranum</taxon>
    </lineage>
</organism>
<dbReference type="SUPFAM" id="SSF49299">
    <property type="entry name" value="PKD domain"/>
    <property type="match status" value="1"/>
</dbReference>
<dbReference type="Pfam" id="PF09136">
    <property type="entry name" value="Glucodextran_B"/>
    <property type="match status" value="1"/>
</dbReference>
<dbReference type="RefSeq" id="WP_132973202.1">
    <property type="nucleotide sequence ID" value="NZ_SMFX01000001.1"/>
</dbReference>
<dbReference type="InterPro" id="IPR035986">
    <property type="entry name" value="PKD_dom_sf"/>
</dbReference>
<dbReference type="EMBL" id="SMFX01000001">
    <property type="protein sequence ID" value="TCK18954.1"/>
    <property type="molecule type" value="Genomic_DNA"/>
</dbReference>